<dbReference type="PANTHER" id="PTHR36766">
    <property type="entry name" value="PLANT BROAD-SPECTRUM MILDEW RESISTANCE PROTEIN RPW8"/>
    <property type="match status" value="1"/>
</dbReference>
<dbReference type="PRINTS" id="PR00364">
    <property type="entry name" value="DISEASERSIST"/>
</dbReference>
<dbReference type="Pfam" id="PF00931">
    <property type="entry name" value="NB-ARC"/>
    <property type="match status" value="1"/>
</dbReference>
<reference evidence="2" key="2">
    <citation type="journal article" date="2015" name="Data Brief">
        <title>Shoot transcriptome of the giant reed, Arundo donax.</title>
        <authorList>
            <person name="Barrero R.A."/>
            <person name="Guerrero F.D."/>
            <person name="Moolhuijzen P."/>
            <person name="Goolsby J.A."/>
            <person name="Tidwell J."/>
            <person name="Bellgard S.E."/>
            <person name="Bellgard M.I."/>
        </authorList>
    </citation>
    <scope>NUCLEOTIDE SEQUENCE</scope>
    <source>
        <tissue evidence="2">Shoot tissue taken approximately 20 cm above the soil surface</tissue>
    </source>
</reference>
<dbReference type="AlphaFoldDB" id="A0A0A9CPM8"/>
<dbReference type="GO" id="GO:0043531">
    <property type="term" value="F:ADP binding"/>
    <property type="evidence" value="ECO:0007669"/>
    <property type="project" value="InterPro"/>
</dbReference>
<name>A0A0A9CPM8_ARUDO</name>
<dbReference type="SUPFAM" id="SSF52540">
    <property type="entry name" value="P-loop containing nucleoside triphosphate hydrolases"/>
    <property type="match status" value="1"/>
</dbReference>
<evidence type="ECO:0000313" key="2">
    <source>
        <dbReference type="EMBL" id="JAD76393.1"/>
    </source>
</evidence>
<feature type="domain" description="NB-ARC" evidence="1">
    <location>
        <begin position="114"/>
        <end position="269"/>
    </location>
</feature>
<dbReference type="EMBL" id="GBRH01221502">
    <property type="protein sequence ID" value="JAD76393.1"/>
    <property type="molecule type" value="Transcribed_RNA"/>
</dbReference>
<dbReference type="InterPro" id="IPR002182">
    <property type="entry name" value="NB-ARC"/>
</dbReference>
<organism evidence="2">
    <name type="scientific">Arundo donax</name>
    <name type="common">Giant reed</name>
    <name type="synonym">Donax arundinaceus</name>
    <dbReference type="NCBI Taxonomy" id="35708"/>
    <lineage>
        <taxon>Eukaryota</taxon>
        <taxon>Viridiplantae</taxon>
        <taxon>Streptophyta</taxon>
        <taxon>Embryophyta</taxon>
        <taxon>Tracheophyta</taxon>
        <taxon>Spermatophyta</taxon>
        <taxon>Magnoliopsida</taxon>
        <taxon>Liliopsida</taxon>
        <taxon>Poales</taxon>
        <taxon>Poaceae</taxon>
        <taxon>PACMAD clade</taxon>
        <taxon>Arundinoideae</taxon>
        <taxon>Arundineae</taxon>
        <taxon>Arundo</taxon>
    </lineage>
</organism>
<evidence type="ECO:0000259" key="1">
    <source>
        <dbReference type="Pfam" id="PF00931"/>
    </source>
</evidence>
<dbReference type="InterPro" id="IPR027417">
    <property type="entry name" value="P-loop_NTPase"/>
</dbReference>
<dbReference type="Gene3D" id="3.40.50.300">
    <property type="entry name" value="P-loop containing nucleotide triphosphate hydrolases"/>
    <property type="match status" value="1"/>
</dbReference>
<dbReference type="PANTHER" id="PTHR36766:SF64">
    <property type="entry name" value="OS12G0206100 PROTEIN"/>
    <property type="match status" value="1"/>
</dbReference>
<proteinExistence type="predicted"/>
<reference evidence="2" key="1">
    <citation type="submission" date="2014-09" db="EMBL/GenBank/DDBJ databases">
        <authorList>
            <person name="Magalhaes I.L.F."/>
            <person name="Oliveira U."/>
            <person name="Santos F.R."/>
            <person name="Vidigal T.H.D.A."/>
            <person name="Brescovit A.D."/>
            <person name="Santos A.J."/>
        </authorList>
    </citation>
    <scope>NUCLEOTIDE SEQUENCE</scope>
    <source>
        <tissue evidence="2">Shoot tissue taken approximately 20 cm above the soil surface</tissue>
    </source>
</reference>
<protein>
    <recommendedName>
        <fullName evidence="1">NB-ARC domain-containing protein</fullName>
    </recommendedName>
</protein>
<sequence length="297" mass="33005">MQVIYESRTKSALDRAKHIISRKAPKLKKVLNKLEKLVEEGSRFSALLASTTSSGSNVNDTSNPANNVTKIVTTSSGPTQIIFGRDKERDEIIRLLHGTSSNFDPSSSNSNCYSMIAIYGIAGSGKTTLAQHVYAYEKMGNYFDLFMWIHVSQSFSVGKVFQEMLEAASGEPSHEFCNLNTLQEKLEGKLKCKRYFLVLDDIWAGKDVGVHEYKLNQLLSPLESGKKGSMVLVTTQFKDAAKSLGAHGPMRIPDLNETDLFDLFMHFALDGANLDAQELETFQMIGKQIVKKLKGHI</sequence>
<accession>A0A0A9CPM8</accession>